<gene>
    <name evidence="1" type="ORF">V6N11_069815</name>
</gene>
<dbReference type="EMBL" id="JBBPBN010000046">
    <property type="protein sequence ID" value="KAK8995380.1"/>
    <property type="molecule type" value="Genomic_DNA"/>
</dbReference>
<reference evidence="1 2" key="1">
    <citation type="journal article" date="2024" name="G3 (Bethesda)">
        <title>Genome assembly of Hibiscus sabdariffa L. provides insights into metabolisms of medicinal natural products.</title>
        <authorList>
            <person name="Kim T."/>
        </authorList>
    </citation>
    <scope>NUCLEOTIDE SEQUENCE [LARGE SCALE GENOMIC DNA]</scope>
    <source>
        <strain evidence="1">TK-2024</strain>
        <tissue evidence="1">Old leaves</tissue>
    </source>
</reference>
<sequence>MNQVWPETCVGRLPFSSIGPGSWAWAPGSWASHQEVRSGCELRVRFVDRSSSTNKGDEYLLCAPLPSLDQAIAQLVSEGSQHGDVVMAVSDSHSITPKMVAANPTSKVGNNANVEHSQLQIYMVQIKSSIFLACVIEK</sequence>
<proteinExistence type="predicted"/>
<organism evidence="1 2">
    <name type="scientific">Hibiscus sabdariffa</name>
    <name type="common">roselle</name>
    <dbReference type="NCBI Taxonomy" id="183260"/>
    <lineage>
        <taxon>Eukaryota</taxon>
        <taxon>Viridiplantae</taxon>
        <taxon>Streptophyta</taxon>
        <taxon>Embryophyta</taxon>
        <taxon>Tracheophyta</taxon>
        <taxon>Spermatophyta</taxon>
        <taxon>Magnoliopsida</taxon>
        <taxon>eudicotyledons</taxon>
        <taxon>Gunneridae</taxon>
        <taxon>Pentapetalae</taxon>
        <taxon>rosids</taxon>
        <taxon>malvids</taxon>
        <taxon>Malvales</taxon>
        <taxon>Malvaceae</taxon>
        <taxon>Malvoideae</taxon>
        <taxon>Hibiscus</taxon>
    </lineage>
</organism>
<name>A0ABR2Q3V6_9ROSI</name>
<protein>
    <submittedName>
        <fullName evidence="1">Uncharacterized protein</fullName>
    </submittedName>
</protein>
<keyword evidence="2" id="KW-1185">Reference proteome</keyword>
<accession>A0ABR2Q3V6</accession>
<evidence type="ECO:0000313" key="2">
    <source>
        <dbReference type="Proteomes" id="UP001396334"/>
    </source>
</evidence>
<evidence type="ECO:0000313" key="1">
    <source>
        <dbReference type="EMBL" id="KAK8995380.1"/>
    </source>
</evidence>
<comment type="caution">
    <text evidence="1">The sequence shown here is derived from an EMBL/GenBank/DDBJ whole genome shotgun (WGS) entry which is preliminary data.</text>
</comment>
<dbReference type="Proteomes" id="UP001396334">
    <property type="component" value="Unassembled WGS sequence"/>
</dbReference>